<dbReference type="GO" id="GO:0008168">
    <property type="term" value="F:methyltransferase activity"/>
    <property type="evidence" value="ECO:0007669"/>
    <property type="project" value="UniProtKB-KW"/>
</dbReference>
<dbReference type="CDD" id="cd02440">
    <property type="entry name" value="AdoMet_MTases"/>
    <property type="match status" value="1"/>
</dbReference>
<keyword evidence="5" id="KW-1185">Reference proteome</keyword>
<dbReference type="SUPFAM" id="SSF53335">
    <property type="entry name" value="S-adenosyl-L-methionine-dependent methyltransferases"/>
    <property type="match status" value="1"/>
</dbReference>
<evidence type="ECO:0000256" key="2">
    <source>
        <dbReference type="ARBA" id="ARBA00022679"/>
    </source>
</evidence>
<dbReference type="InterPro" id="IPR004398">
    <property type="entry name" value="RNA_MeTrfase_RsmD"/>
</dbReference>
<evidence type="ECO:0000256" key="3">
    <source>
        <dbReference type="SAM" id="MobiDB-lite"/>
    </source>
</evidence>
<keyword evidence="2 4" id="KW-0808">Transferase</keyword>
<dbReference type="GO" id="GO:0003676">
    <property type="term" value="F:nucleic acid binding"/>
    <property type="evidence" value="ECO:0007669"/>
    <property type="project" value="InterPro"/>
</dbReference>
<dbReference type="PANTHER" id="PTHR43542">
    <property type="entry name" value="METHYLTRANSFERASE"/>
    <property type="match status" value="1"/>
</dbReference>
<dbReference type="InterPro" id="IPR029063">
    <property type="entry name" value="SAM-dependent_MTases_sf"/>
</dbReference>
<dbReference type="AlphaFoldDB" id="A0A0B2BAS1"/>
<protein>
    <submittedName>
        <fullName evidence="4">16S rRNA (Guanine966-N2)-methyltransferase</fullName>
    </submittedName>
</protein>
<dbReference type="Pfam" id="PF03602">
    <property type="entry name" value="Cons_hypoth95"/>
    <property type="match status" value="1"/>
</dbReference>
<reference evidence="4 5" key="1">
    <citation type="submission" date="2017-11" db="EMBL/GenBank/DDBJ databases">
        <title>Genomic Encyclopedia of Archaeal and Bacterial Type Strains, Phase II (KMG-II): From Individual Species to Whole Genera.</title>
        <authorList>
            <person name="Goeker M."/>
        </authorList>
    </citation>
    <scope>NUCLEOTIDE SEQUENCE [LARGE SCALE GENOMIC DNA]</scope>
    <source>
        <strain evidence="4 5">DSM 27763</strain>
    </source>
</reference>
<accession>A0A0B2BAS1</accession>
<dbReference type="NCBIfam" id="TIGR00095">
    <property type="entry name" value="16S rRNA (guanine(966)-N(2))-methyltransferase RsmD"/>
    <property type="match status" value="1"/>
</dbReference>
<dbReference type="RefSeq" id="WP_039359447.1">
    <property type="nucleotide sequence ID" value="NZ_PGEZ01000002.1"/>
</dbReference>
<gene>
    <name evidence="4" type="ORF">CLV56_3355</name>
</gene>
<dbReference type="GO" id="GO:0031167">
    <property type="term" value="P:rRNA methylation"/>
    <property type="evidence" value="ECO:0007669"/>
    <property type="project" value="InterPro"/>
</dbReference>
<evidence type="ECO:0000313" key="4">
    <source>
        <dbReference type="EMBL" id="PJJ53855.1"/>
    </source>
</evidence>
<dbReference type="OrthoDB" id="9803017at2"/>
<feature type="region of interest" description="Disordered" evidence="3">
    <location>
        <begin position="1"/>
        <end position="27"/>
    </location>
</feature>
<comment type="caution">
    <text evidence="4">The sequence shown here is derived from an EMBL/GenBank/DDBJ whole genome shotgun (WGS) entry which is preliminary data.</text>
</comment>
<proteinExistence type="predicted"/>
<sequence length="186" mass="20078">MTRIIAGTAGGRRLETPPGSGTRPTSERVREAMFSSLESMLGGLHGVRVLDLYAGSGALGLEALSRGAEHATLVESHRRTAQVAQRNVRSLGLSADVVDAKVETYLQRPPTRPYDLVLLDPPYPLEAAAVVAVVAAVTTEAWWSSGGVIVVERSARDAPFDWPGSVEPVRDRRYGETALWYGRSHD</sequence>
<dbReference type="Proteomes" id="UP000230842">
    <property type="component" value="Unassembled WGS sequence"/>
</dbReference>
<evidence type="ECO:0000256" key="1">
    <source>
        <dbReference type="ARBA" id="ARBA00022603"/>
    </source>
</evidence>
<dbReference type="PROSITE" id="PS00092">
    <property type="entry name" value="N6_MTASE"/>
    <property type="match status" value="1"/>
</dbReference>
<evidence type="ECO:0000313" key="5">
    <source>
        <dbReference type="Proteomes" id="UP000230842"/>
    </source>
</evidence>
<keyword evidence="1 4" id="KW-0489">Methyltransferase</keyword>
<dbReference type="EMBL" id="PGEZ01000002">
    <property type="protein sequence ID" value="PJJ53855.1"/>
    <property type="molecule type" value="Genomic_DNA"/>
</dbReference>
<dbReference type="InterPro" id="IPR002052">
    <property type="entry name" value="DNA_methylase_N6_adenine_CS"/>
</dbReference>
<organism evidence="4 5">
    <name type="scientific">Mumia flava</name>
    <dbReference type="NCBI Taxonomy" id="1348852"/>
    <lineage>
        <taxon>Bacteria</taxon>
        <taxon>Bacillati</taxon>
        <taxon>Actinomycetota</taxon>
        <taxon>Actinomycetes</taxon>
        <taxon>Propionibacteriales</taxon>
        <taxon>Nocardioidaceae</taxon>
        <taxon>Mumia</taxon>
    </lineage>
</organism>
<dbReference type="PIRSF" id="PIRSF004553">
    <property type="entry name" value="CHP00095"/>
    <property type="match status" value="1"/>
</dbReference>
<dbReference type="Gene3D" id="3.40.50.150">
    <property type="entry name" value="Vaccinia Virus protein VP39"/>
    <property type="match status" value="1"/>
</dbReference>
<name>A0A0B2BAS1_9ACTN</name>
<dbReference type="PANTHER" id="PTHR43542:SF1">
    <property type="entry name" value="METHYLTRANSFERASE"/>
    <property type="match status" value="1"/>
</dbReference>